<reference evidence="1" key="1">
    <citation type="submission" date="2018-07" db="EMBL/GenBank/DDBJ databases">
        <authorList>
            <consortium name="Genoscope - CEA"/>
            <person name="William W."/>
        </authorList>
    </citation>
    <scope>NUCLEOTIDE SEQUENCE</scope>
    <source>
        <strain evidence="1">IK1</strain>
    </source>
</reference>
<accession>A0A653A4G5</accession>
<organism evidence="1">
    <name type="scientific">Uncultured Desulfatiglans sp</name>
    <dbReference type="NCBI Taxonomy" id="1748965"/>
    <lineage>
        <taxon>Bacteria</taxon>
        <taxon>Pseudomonadati</taxon>
        <taxon>Thermodesulfobacteriota</taxon>
        <taxon>Desulfobacteria</taxon>
        <taxon>Desulfatiglandales</taxon>
        <taxon>Desulfatiglandaceae</taxon>
        <taxon>Desulfatiglans</taxon>
        <taxon>environmental samples</taxon>
    </lineage>
</organism>
<name>A0A653A4G5_UNCDX</name>
<sequence>MSWYDSNKIYLPGPNHSFLYATQEVVPVMTNTVLCGRFQASRRPMAAEPADRAGEEVYRRFL</sequence>
<protein>
    <submittedName>
        <fullName evidence="1">Uncharacterized protein</fullName>
    </submittedName>
</protein>
<evidence type="ECO:0000313" key="1">
    <source>
        <dbReference type="EMBL" id="VBB42956.1"/>
    </source>
</evidence>
<proteinExistence type="predicted"/>
<gene>
    <name evidence="1" type="ORF">TRIP_B250073</name>
</gene>
<dbReference type="EMBL" id="UPXX01000018">
    <property type="protein sequence ID" value="VBB42956.1"/>
    <property type="molecule type" value="Genomic_DNA"/>
</dbReference>
<dbReference type="AlphaFoldDB" id="A0A653A4G5"/>